<proteinExistence type="predicted"/>
<organism evidence="1">
    <name type="scientific">Anopheles darlingi</name>
    <name type="common">Mosquito</name>
    <dbReference type="NCBI Taxonomy" id="43151"/>
    <lineage>
        <taxon>Eukaryota</taxon>
        <taxon>Metazoa</taxon>
        <taxon>Ecdysozoa</taxon>
        <taxon>Arthropoda</taxon>
        <taxon>Hexapoda</taxon>
        <taxon>Insecta</taxon>
        <taxon>Pterygota</taxon>
        <taxon>Neoptera</taxon>
        <taxon>Endopterygota</taxon>
        <taxon>Diptera</taxon>
        <taxon>Nematocera</taxon>
        <taxon>Culicoidea</taxon>
        <taxon>Culicidae</taxon>
        <taxon>Anophelinae</taxon>
        <taxon>Anopheles</taxon>
    </lineage>
</organism>
<reference evidence="1" key="1">
    <citation type="submission" date="2018-01" db="EMBL/GenBank/DDBJ databases">
        <title>An insight into the sialome of Amazonian anophelines.</title>
        <authorList>
            <person name="Ribeiro J.M."/>
            <person name="Scarpassa V."/>
            <person name="Calvo E."/>
        </authorList>
    </citation>
    <scope>NUCLEOTIDE SEQUENCE</scope>
</reference>
<dbReference type="AlphaFoldDB" id="A0A2M4DL20"/>
<accession>A0A2M4DL20</accession>
<dbReference type="EMBL" id="GGFL01014069">
    <property type="protein sequence ID" value="MBW78247.1"/>
    <property type="molecule type" value="Transcribed_RNA"/>
</dbReference>
<name>A0A2M4DL20_ANODA</name>
<sequence length="98" mass="10356">MSCICCSCTFPICACASGRSGSALAFIWCCPGTGPPRTYAASMWPTLRAWTAPNRRQRSMSCCSAAPRTPASGASKIRTRRTICGMWPARVASVGTSS</sequence>
<evidence type="ECO:0000313" key="1">
    <source>
        <dbReference type="EMBL" id="MBW78247.1"/>
    </source>
</evidence>
<protein>
    <submittedName>
        <fullName evidence="1">Putative secreted protein</fullName>
    </submittedName>
</protein>